<dbReference type="InterPro" id="IPR039421">
    <property type="entry name" value="Type_1_exporter"/>
</dbReference>
<dbReference type="InterPro" id="IPR027417">
    <property type="entry name" value="P-loop_NTPase"/>
</dbReference>
<evidence type="ECO:0000256" key="2">
    <source>
        <dbReference type="ARBA" id="ARBA00005417"/>
    </source>
</evidence>
<feature type="transmembrane region" description="Helical" evidence="9">
    <location>
        <begin position="152"/>
        <end position="174"/>
    </location>
</feature>
<comment type="subcellular location">
    <subcellularLocation>
        <location evidence="1">Cell membrane</location>
        <topology evidence="1">Multi-pass membrane protein</topology>
    </subcellularLocation>
</comment>
<evidence type="ECO:0000259" key="10">
    <source>
        <dbReference type="PROSITE" id="PS50893"/>
    </source>
</evidence>
<feature type="transmembrane region" description="Helical" evidence="9">
    <location>
        <begin position="229"/>
        <end position="248"/>
    </location>
</feature>
<dbReference type="InterPro" id="IPR036640">
    <property type="entry name" value="ABC1_TM_sf"/>
</dbReference>
<evidence type="ECO:0000256" key="1">
    <source>
        <dbReference type="ARBA" id="ARBA00004651"/>
    </source>
</evidence>
<dbReference type="Pfam" id="PF00664">
    <property type="entry name" value="ABC_membrane"/>
    <property type="match status" value="1"/>
</dbReference>
<dbReference type="Gene3D" id="1.20.1560.10">
    <property type="entry name" value="ABC transporter type 1, transmembrane domain"/>
    <property type="match status" value="1"/>
</dbReference>
<evidence type="ECO:0000256" key="8">
    <source>
        <dbReference type="SAM" id="MobiDB-lite"/>
    </source>
</evidence>
<evidence type="ECO:0000256" key="6">
    <source>
        <dbReference type="ARBA" id="ARBA00022989"/>
    </source>
</evidence>
<dbReference type="PROSITE" id="PS00211">
    <property type="entry name" value="ABC_TRANSPORTER_1"/>
    <property type="match status" value="1"/>
</dbReference>
<protein>
    <submittedName>
        <fullName evidence="12">ABC transporter ATP-binding protein</fullName>
    </submittedName>
</protein>
<accession>A0A2K8KM58</accession>
<dbReference type="GO" id="GO:0015421">
    <property type="term" value="F:ABC-type oligopeptide transporter activity"/>
    <property type="evidence" value="ECO:0007669"/>
    <property type="project" value="TreeGrafter"/>
</dbReference>
<reference evidence="12 13" key="1">
    <citation type="submission" date="2017-11" db="EMBL/GenBank/DDBJ databases">
        <title>Complete genome sequence of Spiroplasma clarkii CN-5 (DSM 19994).</title>
        <authorList>
            <person name="Tsai Y.-M."/>
            <person name="Chang A."/>
            <person name="Lo W.-S."/>
            <person name="Kuo C.-H."/>
        </authorList>
    </citation>
    <scope>NUCLEOTIDE SEQUENCE [LARGE SCALE GENOMIC DNA]</scope>
    <source>
        <strain evidence="12 13">CN-5</strain>
    </source>
</reference>
<dbReference type="GO" id="GO:0005524">
    <property type="term" value="F:ATP binding"/>
    <property type="evidence" value="ECO:0007669"/>
    <property type="project" value="UniProtKB-KW"/>
</dbReference>
<dbReference type="PANTHER" id="PTHR43394:SF1">
    <property type="entry name" value="ATP-BINDING CASSETTE SUB-FAMILY B MEMBER 10, MITOCHONDRIAL"/>
    <property type="match status" value="1"/>
</dbReference>
<dbReference type="CDD" id="cd07346">
    <property type="entry name" value="ABC_6TM_exporters"/>
    <property type="match status" value="1"/>
</dbReference>
<dbReference type="Gene3D" id="3.40.50.300">
    <property type="entry name" value="P-loop containing nucleotide triphosphate hydrolases"/>
    <property type="match status" value="1"/>
</dbReference>
<sequence length="675" mass="75070">MKRENTEINEANSSGTHEKDIKFKKKSKNATFFAIIGHYLKRHPMTAFWIVFLTALSATAAVFGPKIIQNIMANLMAPLSIKQIFLALDLQGKTSLSVTEINQILSDTSSGFYYIGSDVTFTNTTDLINQLSSDSKQFATNLFGLKLTWMHWIYLQLGLFGLTAVSTFLSNYVAGIMGKDIEIELRNKSLEKLVKQDMSYYSDKKIGEILTKIVSDTQIIGDQAQQVPIAMMSAFFTFFGSLGMMFTIDVNLTLVVLVLMVVILVVIFGSFGIMRKLAFKVRKSITEINGDVTDRIATVRLIKASGTESYETERFIEIHKDYYKKSVKMITAQSIIITLLVAGISSIQMVIVIAGALIYNDDPSFLAVTLSSFISGVGTMVSPIMQLTRVVGGLVQASTSAARVDEVIKAKPRFDSHYGPNEGIEINDISGDIKFENVEFRYPEKPEKLILPKFDFVFKKGKSYAFVGETGAGKSTVAKLLLRFYDPSQGRVLINGTTDLKDIHLSSYLDKVGYVEQEPQILYGNVLDNIKYGRFDATDEEAIAAAKKAELDNLVLSWPDGYQTILGERGFMLSGGQKQRLVIARMILKDPQLLILDEATSALDNIVEAEIQAELDKLMKGRTSVTIAHRLSTIKNCDQIIVLARDEGIAQVGTFDELRHQTGHFKRLYEAGLME</sequence>
<evidence type="ECO:0000256" key="3">
    <source>
        <dbReference type="ARBA" id="ARBA00022692"/>
    </source>
</evidence>
<dbReference type="SUPFAM" id="SSF90123">
    <property type="entry name" value="ABC transporter transmembrane region"/>
    <property type="match status" value="1"/>
</dbReference>
<keyword evidence="3 9" id="KW-0812">Transmembrane</keyword>
<dbReference type="SMART" id="SM00382">
    <property type="entry name" value="AAA"/>
    <property type="match status" value="1"/>
</dbReference>
<dbReference type="SUPFAM" id="SSF52540">
    <property type="entry name" value="P-loop containing nucleoside triphosphate hydrolases"/>
    <property type="match status" value="1"/>
</dbReference>
<dbReference type="EMBL" id="CP024870">
    <property type="protein sequence ID" value="ATX70634.1"/>
    <property type="molecule type" value="Genomic_DNA"/>
</dbReference>
<dbReference type="RefSeq" id="WP_100254196.1">
    <property type="nucleotide sequence ID" value="NZ_CP024870.1"/>
</dbReference>
<organism evidence="12 13">
    <name type="scientific">Spiroplasma clarkii</name>
    <dbReference type="NCBI Taxonomy" id="2139"/>
    <lineage>
        <taxon>Bacteria</taxon>
        <taxon>Bacillati</taxon>
        <taxon>Mycoplasmatota</taxon>
        <taxon>Mollicutes</taxon>
        <taxon>Entomoplasmatales</taxon>
        <taxon>Spiroplasmataceae</taxon>
        <taxon>Spiroplasma</taxon>
    </lineage>
</organism>
<dbReference type="Proteomes" id="UP000231179">
    <property type="component" value="Chromosome"/>
</dbReference>
<feature type="domain" description="ABC transporter" evidence="10">
    <location>
        <begin position="433"/>
        <end position="671"/>
    </location>
</feature>
<feature type="region of interest" description="Disordered" evidence="8">
    <location>
        <begin position="1"/>
        <end position="20"/>
    </location>
</feature>
<feature type="transmembrane region" description="Helical" evidence="9">
    <location>
        <begin position="335"/>
        <end position="359"/>
    </location>
</feature>
<feature type="transmembrane region" description="Helical" evidence="9">
    <location>
        <begin position="254"/>
        <end position="274"/>
    </location>
</feature>
<feature type="transmembrane region" description="Helical" evidence="9">
    <location>
        <begin position="47"/>
        <end position="68"/>
    </location>
</feature>
<dbReference type="PROSITE" id="PS50929">
    <property type="entry name" value="ABC_TM1F"/>
    <property type="match status" value="1"/>
</dbReference>
<keyword evidence="6 9" id="KW-1133">Transmembrane helix</keyword>
<dbReference type="PANTHER" id="PTHR43394">
    <property type="entry name" value="ATP-DEPENDENT PERMEASE MDL1, MITOCHONDRIAL"/>
    <property type="match status" value="1"/>
</dbReference>
<keyword evidence="4" id="KW-0547">Nucleotide-binding</keyword>
<dbReference type="FunFam" id="3.40.50.300:FF:000218">
    <property type="entry name" value="Multidrug ABC transporter ATP-binding protein"/>
    <property type="match status" value="1"/>
</dbReference>
<dbReference type="InterPro" id="IPR003439">
    <property type="entry name" value="ABC_transporter-like_ATP-bd"/>
</dbReference>
<proteinExistence type="inferred from homology"/>
<dbReference type="PROSITE" id="PS50893">
    <property type="entry name" value="ABC_TRANSPORTER_2"/>
    <property type="match status" value="1"/>
</dbReference>
<evidence type="ECO:0000313" key="13">
    <source>
        <dbReference type="Proteomes" id="UP000231179"/>
    </source>
</evidence>
<keyword evidence="7 9" id="KW-0472">Membrane</keyword>
<evidence type="ECO:0000256" key="5">
    <source>
        <dbReference type="ARBA" id="ARBA00022840"/>
    </source>
</evidence>
<feature type="domain" description="ABC transmembrane type-1" evidence="11">
    <location>
        <begin position="48"/>
        <end position="396"/>
    </location>
</feature>
<dbReference type="InterPro" id="IPR011527">
    <property type="entry name" value="ABC1_TM_dom"/>
</dbReference>
<dbReference type="GO" id="GO:0016887">
    <property type="term" value="F:ATP hydrolysis activity"/>
    <property type="evidence" value="ECO:0007669"/>
    <property type="project" value="InterPro"/>
</dbReference>
<comment type="similarity">
    <text evidence="2">Belongs to the ABC transporter superfamily.</text>
</comment>
<evidence type="ECO:0000256" key="9">
    <source>
        <dbReference type="SAM" id="Phobius"/>
    </source>
</evidence>
<name>A0A2K8KM58_9MOLU</name>
<evidence type="ECO:0000313" key="12">
    <source>
        <dbReference type="EMBL" id="ATX70634.1"/>
    </source>
</evidence>
<dbReference type="AlphaFoldDB" id="A0A2K8KM58"/>
<dbReference type="GO" id="GO:0005886">
    <property type="term" value="C:plasma membrane"/>
    <property type="evidence" value="ECO:0007669"/>
    <property type="project" value="UniProtKB-SubCell"/>
</dbReference>
<evidence type="ECO:0000259" key="11">
    <source>
        <dbReference type="PROSITE" id="PS50929"/>
    </source>
</evidence>
<evidence type="ECO:0000256" key="4">
    <source>
        <dbReference type="ARBA" id="ARBA00022741"/>
    </source>
</evidence>
<dbReference type="Pfam" id="PF00005">
    <property type="entry name" value="ABC_tran"/>
    <property type="match status" value="1"/>
</dbReference>
<evidence type="ECO:0000256" key="7">
    <source>
        <dbReference type="ARBA" id="ARBA00023136"/>
    </source>
</evidence>
<keyword evidence="5 12" id="KW-0067">ATP-binding</keyword>
<dbReference type="InterPro" id="IPR017871">
    <property type="entry name" value="ABC_transporter-like_CS"/>
</dbReference>
<keyword evidence="13" id="KW-1185">Reference proteome</keyword>
<dbReference type="InterPro" id="IPR003593">
    <property type="entry name" value="AAA+_ATPase"/>
</dbReference>
<gene>
    <name evidence="12" type="ORF">SCLAR_v1c03040</name>
</gene>